<evidence type="ECO:0000256" key="4">
    <source>
        <dbReference type="ARBA" id="ARBA00023163"/>
    </source>
</evidence>
<keyword evidence="3" id="KW-0238">DNA-binding</keyword>
<keyword evidence="5" id="KW-0539">Nucleus</keyword>
<evidence type="ECO:0000256" key="1">
    <source>
        <dbReference type="ARBA" id="ARBA00004123"/>
    </source>
</evidence>
<organism evidence="7 8">
    <name type="scientific">Vitis vinifera</name>
    <name type="common">Grape</name>
    <dbReference type="NCBI Taxonomy" id="29760"/>
    <lineage>
        <taxon>Eukaryota</taxon>
        <taxon>Viridiplantae</taxon>
        <taxon>Streptophyta</taxon>
        <taxon>Embryophyta</taxon>
        <taxon>Tracheophyta</taxon>
        <taxon>Spermatophyta</taxon>
        <taxon>Magnoliopsida</taxon>
        <taxon>eudicotyledons</taxon>
        <taxon>Gunneridae</taxon>
        <taxon>Pentapetalae</taxon>
        <taxon>rosids</taxon>
        <taxon>Vitales</taxon>
        <taxon>Vitaceae</taxon>
        <taxon>Viteae</taxon>
        <taxon>Vitis</taxon>
    </lineage>
</organism>
<feature type="region of interest" description="Disordered" evidence="6">
    <location>
        <begin position="61"/>
        <end position="105"/>
    </location>
</feature>
<dbReference type="InterPro" id="IPR015300">
    <property type="entry name" value="DNA-bd_pseudobarrel_sf"/>
</dbReference>
<keyword evidence="4" id="KW-0804">Transcription</keyword>
<feature type="compositionally biased region" description="Polar residues" evidence="6">
    <location>
        <begin position="24"/>
        <end position="34"/>
    </location>
</feature>
<dbReference type="GO" id="GO:0003677">
    <property type="term" value="F:DNA binding"/>
    <property type="evidence" value="ECO:0007669"/>
    <property type="project" value="UniProtKB-KW"/>
</dbReference>
<comment type="subcellular location">
    <subcellularLocation>
        <location evidence="1">Nucleus</location>
    </subcellularLocation>
</comment>
<evidence type="ECO:0000256" key="3">
    <source>
        <dbReference type="ARBA" id="ARBA00023125"/>
    </source>
</evidence>
<keyword evidence="2" id="KW-0805">Transcription regulation</keyword>
<proteinExistence type="predicted"/>
<sequence>MSEKRPDFGLEKEMERKLKLDGSASGSVASQKPPSLQWEKEKEMKKTLTLVLGKTMKKNVRFNLPASDLKPSMEKRDQVDEDSSKAKKVEKMGGGSRSRSSSKDRTPTLIFSKRLTFGDLLTGKLRVPSLVFLPKKHEGKHGRMMVPFVDSKGEFWELEATPQWFSLNLDKFVKAHGLKCDDGFTGAFGLMRKCHGEGWRWEMEKYGLLEKTAHWLVLAWAEVEMDDGEGNVLEALVLGIRWMPVRMGCDPTMSFSSTMKTHF</sequence>
<evidence type="ECO:0000256" key="5">
    <source>
        <dbReference type="ARBA" id="ARBA00023242"/>
    </source>
</evidence>
<dbReference type="SUPFAM" id="SSF101936">
    <property type="entry name" value="DNA-binding pseudobarrel domain"/>
    <property type="match status" value="1"/>
</dbReference>
<feature type="compositionally biased region" description="Basic and acidic residues" evidence="6">
    <location>
        <begin position="1"/>
        <end position="20"/>
    </location>
</feature>
<evidence type="ECO:0000313" key="8">
    <source>
        <dbReference type="Proteomes" id="UP000288805"/>
    </source>
</evidence>
<evidence type="ECO:0000256" key="2">
    <source>
        <dbReference type="ARBA" id="ARBA00023015"/>
    </source>
</evidence>
<dbReference type="GO" id="GO:0005634">
    <property type="term" value="C:nucleus"/>
    <property type="evidence" value="ECO:0007669"/>
    <property type="project" value="UniProtKB-SubCell"/>
</dbReference>
<gene>
    <name evidence="7" type="ORF">CK203_049313</name>
</gene>
<feature type="compositionally biased region" description="Basic and acidic residues" evidence="6">
    <location>
        <begin position="71"/>
        <end position="91"/>
    </location>
</feature>
<accession>A0A438FMP3</accession>
<name>A0A438FMP3_VITVI</name>
<comment type="caution">
    <text evidence="7">The sequence shown here is derived from an EMBL/GenBank/DDBJ whole genome shotgun (WGS) entry which is preliminary data.</text>
</comment>
<dbReference type="AlphaFoldDB" id="A0A438FMP3"/>
<dbReference type="EMBL" id="QGNW01000845">
    <property type="protein sequence ID" value="RVW60950.1"/>
    <property type="molecule type" value="Genomic_DNA"/>
</dbReference>
<protein>
    <submittedName>
        <fullName evidence="7">Uncharacterized protein</fullName>
    </submittedName>
</protein>
<dbReference type="Proteomes" id="UP000288805">
    <property type="component" value="Unassembled WGS sequence"/>
</dbReference>
<reference evidence="7 8" key="1">
    <citation type="journal article" date="2018" name="PLoS Genet.">
        <title>Population sequencing reveals clonal diversity and ancestral inbreeding in the grapevine cultivar Chardonnay.</title>
        <authorList>
            <person name="Roach M.J."/>
            <person name="Johnson D.L."/>
            <person name="Bohlmann J."/>
            <person name="van Vuuren H.J."/>
            <person name="Jones S.J."/>
            <person name="Pretorius I.S."/>
            <person name="Schmidt S.A."/>
            <person name="Borneman A.R."/>
        </authorList>
    </citation>
    <scope>NUCLEOTIDE SEQUENCE [LARGE SCALE GENOMIC DNA]</scope>
    <source>
        <strain evidence="8">cv. Chardonnay</strain>
        <tissue evidence="7">Leaf</tissue>
    </source>
</reference>
<evidence type="ECO:0000313" key="7">
    <source>
        <dbReference type="EMBL" id="RVW60950.1"/>
    </source>
</evidence>
<feature type="region of interest" description="Disordered" evidence="6">
    <location>
        <begin position="1"/>
        <end position="41"/>
    </location>
</feature>
<evidence type="ECO:0000256" key="6">
    <source>
        <dbReference type="SAM" id="MobiDB-lite"/>
    </source>
</evidence>